<evidence type="ECO:0000256" key="1">
    <source>
        <dbReference type="SAM" id="MobiDB-lite"/>
    </source>
</evidence>
<organism evidence="2 3">
    <name type="scientific">Toxoplasma gondii GAB2-2007-GAL-DOM2</name>
    <dbReference type="NCBI Taxonomy" id="1130820"/>
    <lineage>
        <taxon>Eukaryota</taxon>
        <taxon>Sar</taxon>
        <taxon>Alveolata</taxon>
        <taxon>Apicomplexa</taxon>
        <taxon>Conoidasida</taxon>
        <taxon>Coccidia</taxon>
        <taxon>Eucoccidiorida</taxon>
        <taxon>Eimeriorina</taxon>
        <taxon>Sarcocystidae</taxon>
        <taxon>Toxoplasma</taxon>
    </lineage>
</organism>
<feature type="compositionally biased region" description="Polar residues" evidence="1">
    <location>
        <begin position="438"/>
        <end position="449"/>
    </location>
</feature>
<dbReference type="AlphaFoldDB" id="A0A086K0Q3"/>
<feature type="region of interest" description="Disordered" evidence="1">
    <location>
        <begin position="511"/>
        <end position="573"/>
    </location>
</feature>
<dbReference type="VEuPathDB" id="ToxoDB:TGDOM2_399770"/>
<dbReference type="EMBL" id="AHZU02000969">
    <property type="protein sequence ID" value="KFG37971.1"/>
    <property type="molecule type" value="Genomic_DNA"/>
</dbReference>
<reference evidence="2 3" key="1">
    <citation type="submission" date="2014-02" db="EMBL/GenBank/DDBJ databases">
        <authorList>
            <person name="Sibley D."/>
            <person name="Venepally P."/>
            <person name="Karamycheva S."/>
            <person name="Hadjithomas M."/>
            <person name="Khan A."/>
            <person name="Brunk B."/>
            <person name="Roos D."/>
            <person name="Caler E."/>
            <person name="Lorenzi H."/>
        </authorList>
    </citation>
    <scope>NUCLEOTIDE SEQUENCE [LARGE SCALE GENOMIC DNA]</scope>
    <source>
        <strain evidence="2 3">GAB2-2007-GAL-DOM2</strain>
    </source>
</reference>
<feature type="region of interest" description="Disordered" evidence="1">
    <location>
        <begin position="435"/>
        <end position="496"/>
    </location>
</feature>
<name>A0A086K0Q3_TOXGO</name>
<comment type="caution">
    <text evidence="2">The sequence shown here is derived from an EMBL/GenBank/DDBJ whole genome shotgun (WGS) entry which is preliminary data.</text>
</comment>
<protein>
    <submittedName>
        <fullName evidence="2">Uncharacterized protein</fullName>
    </submittedName>
</protein>
<feature type="non-terminal residue" evidence="2">
    <location>
        <position position="744"/>
    </location>
</feature>
<feature type="compositionally biased region" description="Low complexity" evidence="1">
    <location>
        <begin position="562"/>
        <end position="573"/>
    </location>
</feature>
<feature type="compositionally biased region" description="Basic and acidic residues" evidence="1">
    <location>
        <begin position="450"/>
        <end position="469"/>
    </location>
</feature>
<dbReference type="Proteomes" id="UP000028837">
    <property type="component" value="Unassembled WGS sequence"/>
</dbReference>
<evidence type="ECO:0000313" key="2">
    <source>
        <dbReference type="EMBL" id="KFG37971.1"/>
    </source>
</evidence>
<feature type="compositionally biased region" description="Basic and acidic residues" evidence="1">
    <location>
        <begin position="519"/>
        <end position="561"/>
    </location>
</feature>
<evidence type="ECO:0000313" key="3">
    <source>
        <dbReference type="Proteomes" id="UP000028837"/>
    </source>
</evidence>
<gene>
    <name evidence="2" type="ORF">TGDOM2_399770</name>
</gene>
<proteinExistence type="predicted"/>
<accession>A0A086K0Q3</accession>
<sequence length="744" mass="81011">MAHHRTYAHSHITRLATFLFSRLHQSYTAQDVSLKTFLSSVIACLPVSVDGRRSTPAKSGEAPLASRGSTLILFRSTIVPLSFPCLHSTSRPLFIVVLATAATKKDSFSGLPVFSTHGSFGVTVSHSELLSPLSRKGARLRLRKATKGGQGNPTFVQIPAFSTQKGRSSAALFSRMQNMLETSEPNGGHEEECRHTEATSAMSSLNLKALSADSAPVPSLPPVRPVEGTRFAFPGCVITFDGPCKPEDPRLPLASACIPGDGAAPGVAPSAGDTPKCWGGRYCWPPTPAPPKWAFPDACAWPPKIQLLNLQLQLLHLQVPQLVHLLQVLLRLRASLAAFLALSASCPAPSTPAAVLPRERRPAVWRPRQQLLQLMVYVLQLLLVVHALVLELHLDALHLEEVREIHLRALLRQELLPQKQLLTYFDAKTEMRFARRPQAQTGERAQTKPSRPDSFLKRWPSTDEFRSSRGEPLPLLPQREDQQGDGPELPRAPGKFASGVVCLSPLSSQAPYHLRPVSHRGEKEREQRAREHRGRSQRDGNEGKGEEQKPSKDMAMKRTRESSSPSDLVPRSSVPSSSAWWPLLFSRSPASSSVTSLPSPSPFCPSSLLHASSLSFAALFSASPSFLDSSRVQSSSTWLFPEAPFGPLRLSAASPRLAATRKSSRSCEAPRLWPPLRPQSGGKAKVRLPFFSLGLPRAAFSRVSSVWLLSAKNGDSALCSEDVEINRGQWGRIGAAPPLPPAAA</sequence>